<dbReference type="InterPro" id="IPR015919">
    <property type="entry name" value="Cadherin-like_sf"/>
</dbReference>
<comment type="function">
    <text evidence="10">Cadherins are calcium-dependent cell adhesion proteins.</text>
</comment>
<evidence type="ECO:0000256" key="10">
    <source>
        <dbReference type="RuleBase" id="RU004357"/>
    </source>
</evidence>
<dbReference type="GO" id="GO:0044331">
    <property type="term" value="P:cell-cell adhesion mediated by cadherin"/>
    <property type="evidence" value="ECO:0007669"/>
    <property type="project" value="TreeGrafter"/>
</dbReference>
<dbReference type="InterPro" id="IPR039808">
    <property type="entry name" value="Cadherin"/>
</dbReference>
<dbReference type="EMBL" id="JAHKSW010000007">
    <property type="protein sequence ID" value="KAG7329776.1"/>
    <property type="molecule type" value="Genomic_DNA"/>
</dbReference>
<evidence type="ECO:0000256" key="12">
    <source>
        <dbReference type="SAM" id="SignalP"/>
    </source>
</evidence>
<feature type="compositionally biased region" description="Basic and acidic residues" evidence="11">
    <location>
        <begin position="1518"/>
        <end position="1528"/>
    </location>
</feature>
<dbReference type="InterPro" id="IPR000233">
    <property type="entry name" value="Cadherin_Y-type_LIR"/>
</dbReference>
<reference evidence="14 15" key="1">
    <citation type="submission" date="2021-06" db="EMBL/GenBank/DDBJ databases">
        <title>Chromosome-level genome assembly of the red-tail catfish (Hemibagrus wyckioides).</title>
        <authorList>
            <person name="Shao F."/>
        </authorList>
    </citation>
    <scope>NUCLEOTIDE SEQUENCE [LARGE SCALE GENOMIC DNA]</scope>
    <source>
        <strain evidence="14">EC202008001</strain>
        <tissue evidence="14">Blood</tissue>
    </source>
</reference>
<dbReference type="FunFam" id="2.60.40.60:FF:000017">
    <property type="entry name" value="Cadherin 24"/>
    <property type="match status" value="1"/>
</dbReference>
<keyword evidence="15" id="KW-1185">Reference proteome</keyword>
<evidence type="ECO:0000256" key="5">
    <source>
        <dbReference type="ARBA" id="ARBA00022889"/>
    </source>
</evidence>
<dbReference type="InterPro" id="IPR027397">
    <property type="entry name" value="Catenin-bd_sf"/>
</dbReference>
<feature type="region of interest" description="Disordered" evidence="11">
    <location>
        <begin position="256"/>
        <end position="278"/>
    </location>
</feature>
<dbReference type="PANTHER" id="PTHR24027:SF272">
    <property type="entry name" value="CADHERIN-24"/>
    <property type="match status" value="1"/>
</dbReference>
<dbReference type="InterPro" id="IPR002126">
    <property type="entry name" value="Cadherin-like_dom"/>
</dbReference>
<dbReference type="PRINTS" id="PR00205">
    <property type="entry name" value="CADHERIN"/>
</dbReference>
<dbReference type="InterPro" id="IPR020894">
    <property type="entry name" value="Cadherin_CS"/>
</dbReference>
<dbReference type="GO" id="GO:0016342">
    <property type="term" value="C:catenin complex"/>
    <property type="evidence" value="ECO:0007669"/>
    <property type="project" value="TreeGrafter"/>
</dbReference>
<dbReference type="FunFam" id="2.60.40.60:FF:000008">
    <property type="entry name" value="Cadherin 24"/>
    <property type="match status" value="1"/>
</dbReference>
<feature type="compositionally biased region" description="Basic and acidic residues" evidence="11">
    <location>
        <begin position="1547"/>
        <end position="1587"/>
    </location>
</feature>
<dbReference type="SUPFAM" id="SSF49313">
    <property type="entry name" value="Cadherin-like"/>
    <property type="match status" value="5"/>
</dbReference>
<dbReference type="PROSITE" id="PS00232">
    <property type="entry name" value="CADHERIN_1"/>
    <property type="match status" value="1"/>
</dbReference>
<dbReference type="PROSITE" id="PS50268">
    <property type="entry name" value="CADHERIN_2"/>
    <property type="match status" value="5"/>
</dbReference>
<evidence type="ECO:0000256" key="11">
    <source>
        <dbReference type="SAM" id="MobiDB-lite"/>
    </source>
</evidence>
<evidence type="ECO:0000313" key="14">
    <source>
        <dbReference type="EMBL" id="KAG7329776.1"/>
    </source>
</evidence>
<dbReference type="Pfam" id="PF01049">
    <property type="entry name" value="CADH_Y-type_LIR"/>
    <property type="match status" value="1"/>
</dbReference>
<dbReference type="GO" id="GO:0007156">
    <property type="term" value="P:homophilic cell adhesion via plasma membrane adhesion molecules"/>
    <property type="evidence" value="ECO:0007669"/>
    <property type="project" value="InterPro"/>
</dbReference>
<evidence type="ECO:0000256" key="7">
    <source>
        <dbReference type="ARBA" id="ARBA00023136"/>
    </source>
</evidence>
<feature type="region of interest" description="Disordered" evidence="11">
    <location>
        <begin position="1325"/>
        <end position="1355"/>
    </location>
</feature>
<evidence type="ECO:0000256" key="3">
    <source>
        <dbReference type="ARBA" id="ARBA00022737"/>
    </source>
</evidence>
<proteinExistence type="predicted"/>
<dbReference type="Gene3D" id="4.10.900.10">
    <property type="entry name" value="TCF3-CBD (Catenin binding domain)"/>
    <property type="match status" value="1"/>
</dbReference>
<feature type="chain" id="PRO_5038460357" description="Cadherin domain-containing protein" evidence="12">
    <location>
        <begin position="22"/>
        <end position="1587"/>
    </location>
</feature>
<dbReference type="FunFam" id="2.60.40.60:FF:000373">
    <property type="entry name" value="Ventral neural cadherin"/>
    <property type="match status" value="1"/>
</dbReference>
<evidence type="ECO:0000256" key="9">
    <source>
        <dbReference type="RuleBase" id="RU003318"/>
    </source>
</evidence>
<dbReference type="GO" id="GO:0008013">
    <property type="term" value="F:beta-catenin binding"/>
    <property type="evidence" value="ECO:0007669"/>
    <property type="project" value="TreeGrafter"/>
</dbReference>
<feature type="region of interest" description="Disordered" evidence="11">
    <location>
        <begin position="1506"/>
        <end position="1587"/>
    </location>
</feature>
<dbReference type="Proteomes" id="UP000824219">
    <property type="component" value="Linkage Group LG07"/>
</dbReference>
<sequence length="1587" mass="173859">MPDRRFLLLVSLCLWEGLVRSEPVTKVVRRRGVSPVHSQLHGVTNQRDQPSLEKNGLPLVRLKELISADKVDEKFVGHSKAEETNEALSVLNQEELHDFNAKYPQQENEDSNKMDSRVLKAVDTSTRDLPESRKIKNNTKNTETLKHGRVDKGIPVRRKIDSSLHFNRTRYKSPPRFRARPSPGLLNNAIGLKGVILDSPHKLNLTGNFGVLKLISKDNLVRIVNSQLQNGLTFQTKINHSRKRDLIDMDQVEEPKIKRQDSSATPDVYETDNHNKTSRLSVEPQSSTITNPNVSPVHIFRRPVSDLNLNSKDGEKKTEAESIATTKSKHYLTHVESTPQSELMADIEAIPFTSHTNISVIVHEGTSHTPSQAVSEKTYFLDSQTERTINDKEQSGQNLFAPDTELNVTQEPISKASDVVEDSHILKLRPNPEGEDMDKEEVWEPSVTWPLHGGHGLVFQEMEDDEGKEGWSPKESDGSRSRSRRSWIWNQFFVIEEYAGPEPVLIGRLHTDMDRGDGRTKYVLRGEGAGSVFVIDEKTGNIHVTKPLDREEKDEYRLIATATDSQTERALEPSSQFIIRVQDINDNPPVFEDGPYSATVSEMANIGTSIVQVTATDADDPTYGNSARLVYTLVQGQPHFSVDPQTGILRTAVPDLDREAQDQYLIVLQAKDMGGHLGGLSGTTTVTVKLTDVNDNPPHFTQSSWLFSVSELAAPGAEVGRISATDADLGENARLEYTILEGESGDTFSITGVNQEAIITLTKAVDYESRSSYSFSVEVMNPTVDPRFLRRGPFKDRATIRVAVLDADEPPRFSRARYHMEVSENCAPACTVGRVNAVDPDTGLSSNIRYSIDPQSDPEALFRITPDTGLITTTTELDREHEQWHNITIIATQRDNPSQVSRVLVAIETLDLNDNAPELDRQYTTAMCDSASVGQVVQVLRAIDRDEGGNDSTVYFNIPPESSAALNFSIRESGGPTASLVLVSPLQMHSRSSTSSLTLHVPLVLRDVSSGLTSTATVTVSVCPCLRGGARAGEKEKQSDAEWERETVCLPQHSSLPSPGLSTAALLAILACGATLLAVTALSLSLRRQKRDSLSPLEEDDVRENIITYDDEGGGEADTAAFDITALQSAPHGARRGYRTLDSRNIRLSQRSQDKSRTYNSWAQSGAMDGGQYPSQTPLYGRLCYSSQTLPVLRRSQGPYDPGLTELGYRFSSGQPDHSLVIHNQGAMVGPLEPGALYMGPSEVGNSSREGTASQDGATASEEGTPQKNDNKEDAGSDAQPSQDLNWVQSDSAPRELVLTRSGSLARPGVSGGWLCDSATLPMAGRRSSRAGLSPKKSTAGATDGTDGTNNGMQSVSRNYSTVLQGEQQKDYTGSLNRGGLEMGSSFVVARPEGGIPLCVPDSTGFVADWQERVGVGAYSLGRRDMMPQLLPYPGQGRGAFGGILGYGGAWPAVPEAAGRGVQGGGGQSLALRVGEFLRLRLAQVTFDPTQPPYDSVQVYGLEGTGSRAGSLSSLESEGEKDANKEEWGGGLEEWGPRFHKLAQLFQEREKEIEDDKESESETPRKQNNKENQEKEEQTGHERKDKD</sequence>
<evidence type="ECO:0000313" key="15">
    <source>
        <dbReference type="Proteomes" id="UP000824219"/>
    </source>
</evidence>
<dbReference type="FunFam" id="2.60.40.60:FF:000200">
    <property type="entry name" value="Cadherin 24, type 2b"/>
    <property type="match status" value="1"/>
</dbReference>
<dbReference type="GO" id="GO:0000902">
    <property type="term" value="P:cell morphogenesis"/>
    <property type="evidence" value="ECO:0007669"/>
    <property type="project" value="TreeGrafter"/>
</dbReference>
<keyword evidence="4 8" id="KW-0106">Calcium</keyword>
<feature type="compositionally biased region" description="Low complexity" evidence="11">
    <location>
        <begin position="1339"/>
        <end position="1352"/>
    </location>
</feature>
<dbReference type="GO" id="GO:0007043">
    <property type="term" value="P:cell-cell junction assembly"/>
    <property type="evidence" value="ECO:0007669"/>
    <property type="project" value="TreeGrafter"/>
</dbReference>
<evidence type="ECO:0000256" key="1">
    <source>
        <dbReference type="ARBA" id="ARBA00004251"/>
    </source>
</evidence>
<dbReference type="GO" id="GO:0005912">
    <property type="term" value="C:adherens junction"/>
    <property type="evidence" value="ECO:0007669"/>
    <property type="project" value="TreeGrafter"/>
</dbReference>
<dbReference type="CDD" id="cd11304">
    <property type="entry name" value="Cadherin_repeat"/>
    <property type="match status" value="5"/>
</dbReference>
<feature type="domain" description="Cadherin" evidence="13">
    <location>
        <begin position="511"/>
        <end position="591"/>
    </location>
</feature>
<comment type="caution">
    <text evidence="14">The sequence shown here is derived from an EMBL/GenBank/DDBJ whole genome shotgun (WGS) entry which is preliminary data.</text>
</comment>
<dbReference type="Pfam" id="PF00028">
    <property type="entry name" value="Cadherin"/>
    <property type="match status" value="5"/>
</dbReference>
<evidence type="ECO:0000256" key="6">
    <source>
        <dbReference type="ARBA" id="ARBA00022989"/>
    </source>
</evidence>
<evidence type="ECO:0000259" key="13">
    <source>
        <dbReference type="PROSITE" id="PS50268"/>
    </source>
</evidence>
<gene>
    <name evidence="14" type="ORF">KOW79_005998</name>
</gene>
<comment type="subcellular location">
    <subcellularLocation>
        <location evidence="1 9">Cell membrane</location>
        <topology evidence="1 9">Single-pass type I membrane protein</topology>
    </subcellularLocation>
</comment>
<dbReference type="GO" id="GO:0045296">
    <property type="term" value="F:cadherin binding"/>
    <property type="evidence" value="ECO:0007669"/>
    <property type="project" value="TreeGrafter"/>
</dbReference>
<keyword evidence="12" id="KW-0732">Signal</keyword>
<evidence type="ECO:0000256" key="8">
    <source>
        <dbReference type="PROSITE-ProRule" id="PRU00043"/>
    </source>
</evidence>
<dbReference type="OrthoDB" id="6079678at2759"/>
<name>A0A9D3NWE2_9TELE</name>
<dbReference type="GO" id="GO:0016477">
    <property type="term" value="P:cell migration"/>
    <property type="evidence" value="ECO:0007669"/>
    <property type="project" value="TreeGrafter"/>
</dbReference>
<dbReference type="FunFam" id="2.60.40.60:FF:000009">
    <property type="entry name" value="Cadherin 24"/>
    <property type="match status" value="1"/>
</dbReference>
<feature type="domain" description="Cadherin" evidence="13">
    <location>
        <begin position="919"/>
        <end position="1023"/>
    </location>
</feature>
<dbReference type="GO" id="GO:0016339">
    <property type="term" value="P:calcium-dependent cell-cell adhesion via plasma membrane cell adhesion molecules"/>
    <property type="evidence" value="ECO:0007669"/>
    <property type="project" value="TreeGrafter"/>
</dbReference>
<dbReference type="GO" id="GO:0002009">
    <property type="term" value="P:morphogenesis of an epithelium"/>
    <property type="evidence" value="ECO:0007669"/>
    <property type="project" value="UniProtKB-ARBA"/>
</dbReference>
<feature type="compositionally biased region" description="Polar residues" evidence="11">
    <location>
        <begin position="1244"/>
        <end position="1268"/>
    </location>
</feature>
<keyword evidence="3" id="KW-0677">Repeat</keyword>
<keyword evidence="5 9" id="KW-0130">Cell adhesion</keyword>
<dbReference type="PANTHER" id="PTHR24027">
    <property type="entry name" value="CADHERIN-23"/>
    <property type="match status" value="1"/>
</dbReference>
<dbReference type="GO" id="GO:0034332">
    <property type="term" value="P:adherens junction organization"/>
    <property type="evidence" value="ECO:0007669"/>
    <property type="project" value="TreeGrafter"/>
</dbReference>
<dbReference type="GO" id="GO:0005509">
    <property type="term" value="F:calcium ion binding"/>
    <property type="evidence" value="ECO:0007669"/>
    <property type="project" value="UniProtKB-UniRule"/>
</dbReference>
<dbReference type="Gene3D" id="2.60.40.60">
    <property type="entry name" value="Cadherins"/>
    <property type="match status" value="5"/>
</dbReference>
<keyword evidence="7" id="KW-0472">Membrane</keyword>
<feature type="region of interest" description="Disordered" evidence="11">
    <location>
        <begin position="1233"/>
        <end position="1290"/>
    </location>
</feature>
<dbReference type="FunFam" id="4.10.900.10:FF:000015">
    <property type="entry name" value="Cadherin 24, type 2b"/>
    <property type="match status" value="1"/>
</dbReference>
<feature type="domain" description="Cadherin" evidence="13">
    <location>
        <begin position="814"/>
        <end position="919"/>
    </location>
</feature>
<feature type="domain" description="Cadherin" evidence="13">
    <location>
        <begin position="701"/>
        <end position="813"/>
    </location>
</feature>
<dbReference type="SMART" id="SM00112">
    <property type="entry name" value="CA"/>
    <property type="match status" value="5"/>
</dbReference>
<organism evidence="14 15">
    <name type="scientific">Hemibagrus wyckioides</name>
    <dbReference type="NCBI Taxonomy" id="337641"/>
    <lineage>
        <taxon>Eukaryota</taxon>
        <taxon>Metazoa</taxon>
        <taxon>Chordata</taxon>
        <taxon>Craniata</taxon>
        <taxon>Vertebrata</taxon>
        <taxon>Euteleostomi</taxon>
        <taxon>Actinopterygii</taxon>
        <taxon>Neopterygii</taxon>
        <taxon>Teleostei</taxon>
        <taxon>Ostariophysi</taxon>
        <taxon>Siluriformes</taxon>
        <taxon>Bagridae</taxon>
        <taxon>Hemibagrus</taxon>
    </lineage>
</organism>
<protein>
    <recommendedName>
        <fullName evidence="13">Cadherin domain-containing protein</fullName>
    </recommendedName>
</protein>
<feature type="domain" description="Cadherin" evidence="13">
    <location>
        <begin position="592"/>
        <end position="700"/>
    </location>
</feature>
<accession>A0A9D3NWE2</accession>
<evidence type="ECO:0000256" key="2">
    <source>
        <dbReference type="ARBA" id="ARBA00022692"/>
    </source>
</evidence>
<keyword evidence="6" id="KW-1133">Transmembrane helix</keyword>
<evidence type="ECO:0000256" key="4">
    <source>
        <dbReference type="ARBA" id="ARBA00022837"/>
    </source>
</evidence>
<feature type="signal peptide" evidence="12">
    <location>
        <begin position="1"/>
        <end position="21"/>
    </location>
</feature>
<feature type="region of interest" description="Disordered" evidence="11">
    <location>
        <begin position="1148"/>
        <end position="1174"/>
    </location>
</feature>
<feature type="compositionally biased region" description="Polar residues" evidence="11">
    <location>
        <begin position="1279"/>
        <end position="1290"/>
    </location>
</feature>
<keyword evidence="2 9" id="KW-0812">Transmembrane</keyword>